<accession>A0A0G1GWH8</accession>
<dbReference type="InterPro" id="IPR013766">
    <property type="entry name" value="Thioredoxin_domain"/>
</dbReference>
<evidence type="ECO:0000259" key="3">
    <source>
        <dbReference type="PROSITE" id="PS51352"/>
    </source>
</evidence>
<keyword evidence="1" id="KW-0676">Redox-active center</keyword>
<feature type="domain" description="Thioredoxin" evidence="3">
    <location>
        <begin position="70"/>
        <end position="221"/>
    </location>
</feature>
<dbReference type="InterPro" id="IPR050455">
    <property type="entry name" value="Tpx_Peroxidase_subfamily"/>
</dbReference>
<dbReference type="SUPFAM" id="SSF52833">
    <property type="entry name" value="Thioredoxin-like"/>
    <property type="match status" value="1"/>
</dbReference>
<name>A0A0G1GWH8_UNCKA</name>
<dbReference type="PROSITE" id="PS51352">
    <property type="entry name" value="THIOREDOXIN_2"/>
    <property type="match status" value="1"/>
</dbReference>
<dbReference type="PANTHER" id="PTHR43110:SF1">
    <property type="entry name" value="THIOL PEROXIDASE"/>
    <property type="match status" value="1"/>
</dbReference>
<keyword evidence="2" id="KW-0812">Transmembrane</keyword>
<keyword evidence="2" id="KW-0472">Membrane</keyword>
<evidence type="ECO:0000313" key="4">
    <source>
        <dbReference type="EMBL" id="KKT11702.1"/>
    </source>
</evidence>
<sequence length="221" mass="23955">MNKNGLIAVLGTGIILALVMLVSNFNVRIDINGNGDQAANLQPTQQVAQVDSMAGHHGGGTPADSTLFNDLVGKPAPDFTLESYDGEKITLSELKGRNVILFFNEGLMCYPACWNQISAFGKDTALQSKVVVLNITVDPKNNWSQAINKMPELAGATVLFDGNREVSKKYGVLTLPSSMHKGQFPGHSYVLIDKEGTVRYIRDDVSMAVRNDELSAEVDKL</sequence>
<protein>
    <submittedName>
        <fullName evidence="4">Alkyl hydroperoxide reductase/ Thiol specific antioxidant/ Mal allergen</fullName>
    </submittedName>
</protein>
<keyword evidence="2" id="KW-1133">Transmembrane helix</keyword>
<dbReference type="InterPro" id="IPR000866">
    <property type="entry name" value="AhpC/TSA"/>
</dbReference>
<comment type="caution">
    <text evidence="4">The sequence shown here is derived from an EMBL/GenBank/DDBJ whole genome shotgun (WGS) entry which is preliminary data.</text>
</comment>
<organism evidence="4 5">
    <name type="scientific">candidate division WWE3 bacterium GW2011_GWB2_43_22</name>
    <dbReference type="NCBI Taxonomy" id="1619118"/>
    <lineage>
        <taxon>Bacteria</taxon>
        <taxon>Katanobacteria</taxon>
    </lineage>
</organism>
<dbReference type="GO" id="GO:0016491">
    <property type="term" value="F:oxidoreductase activity"/>
    <property type="evidence" value="ECO:0007669"/>
    <property type="project" value="InterPro"/>
</dbReference>
<evidence type="ECO:0000256" key="2">
    <source>
        <dbReference type="SAM" id="Phobius"/>
    </source>
</evidence>
<dbReference type="PANTHER" id="PTHR43110">
    <property type="entry name" value="THIOL PEROXIDASE"/>
    <property type="match status" value="1"/>
</dbReference>
<reference evidence="4 5" key="1">
    <citation type="journal article" date="2015" name="Nature">
        <title>rRNA introns, odd ribosomes, and small enigmatic genomes across a large radiation of phyla.</title>
        <authorList>
            <person name="Brown C.T."/>
            <person name="Hug L.A."/>
            <person name="Thomas B.C."/>
            <person name="Sharon I."/>
            <person name="Castelle C.J."/>
            <person name="Singh A."/>
            <person name="Wilkins M.J."/>
            <person name="Williams K.H."/>
            <person name="Banfield J.F."/>
        </authorList>
    </citation>
    <scope>NUCLEOTIDE SEQUENCE [LARGE SCALE GENOMIC DNA]</scope>
</reference>
<gene>
    <name evidence="4" type="ORF">UV89_C0011G0024</name>
</gene>
<dbReference type="Pfam" id="PF00578">
    <property type="entry name" value="AhpC-TSA"/>
    <property type="match status" value="1"/>
</dbReference>
<dbReference type="AlphaFoldDB" id="A0A0G1GWH8"/>
<feature type="transmembrane region" description="Helical" evidence="2">
    <location>
        <begin position="6"/>
        <end position="27"/>
    </location>
</feature>
<evidence type="ECO:0000313" key="5">
    <source>
        <dbReference type="Proteomes" id="UP000033910"/>
    </source>
</evidence>
<dbReference type="CDD" id="cd02971">
    <property type="entry name" value="PRX_family"/>
    <property type="match status" value="1"/>
</dbReference>
<dbReference type="Proteomes" id="UP000033910">
    <property type="component" value="Unassembled WGS sequence"/>
</dbReference>
<evidence type="ECO:0000256" key="1">
    <source>
        <dbReference type="ARBA" id="ARBA00023284"/>
    </source>
</evidence>
<dbReference type="InterPro" id="IPR036249">
    <property type="entry name" value="Thioredoxin-like_sf"/>
</dbReference>
<dbReference type="EMBL" id="LCGF01000011">
    <property type="protein sequence ID" value="KKT11702.1"/>
    <property type="molecule type" value="Genomic_DNA"/>
</dbReference>
<dbReference type="GO" id="GO:0016209">
    <property type="term" value="F:antioxidant activity"/>
    <property type="evidence" value="ECO:0007669"/>
    <property type="project" value="InterPro"/>
</dbReference>
<proteinExistence type="predicted"/>
<dbReference type="Gene3D" id="3.40.30.10">
    <property type="entry name" value="Glutaredoxin"/>
    <property type="match status" value="1"/>
</dbReference>